<sequence length="100" mass="10850">MTLNRQNILAIILVISLIAGGYVWYSYFSAGSVDTSGDVLAPLIPDGTVSPEFLARAALLEGIVIDTEFFKSETFVGLEEGSKLPPLPEVRGRSNPFRSF</sequence>
<protein>
    <submittedName>
        <fullName evidence="3">Uncharacterized protein</fullName>
    </submittedName>
</protein>
<accession>A0A1F5X5N6</accession>
<organism evidence="3 4">
    <name type="scientific">Candidatus Giovannonibacteria bacterium RIFCSPLOWO2_01_FULL_46_13</name>
    <dbReference type="NCBI Taxonomy" id="1798352"/>
    <lineage>
        <taxon>Bacteria</taxon>
        <taxon>Candidatus Giovannoniibacteriota</taxon>
    </lineage>
</organism>
<feature type="region of interest" description="Disordered" evidence="1">
    <location>
        <begin position="80"/>
        <end position="100"/>
    </location>
</feature>
<keyword evidence="2" id="KW-1133">Transmembrane helix</keyword>
<proteinExistence type="predicted"/>
<keyword evidence="2" id="KW-0812">Transmembrane</keyword>
<evidence type="ECO:0000313" key="4">
    <source>
        <dbReference type="Proteomes" id="UP000178684"/>
    </source>
</evidence>
<dbReference type="EMBL" id="MFIE01000005">
    <property type="protein sequence ID" value="OGF83194.1"/>
    <property type="molecule type" value="Genomic_DNA"/>
</dbReference>
<gene>
    <name evidence="3" type="ORF">A3B18_00590</name>
</gene>
<feature type="transmembrane region" description="Helical" evidence="2">
    <location>
        <begin position="7"/>
        <end position="25"/>
    </location>
</feature>
<evidence type="ECO:0000256" key="1">
    <source>
        <dbReference type="SAM" id="MobiDB-lite"/>
    </source>
</evidence>
<evidence type="ECO:0000313" key="3">
    <source>
        <dbReference type="EMBL" id="OGF83194.1"/>
    </source>
</evidence>
<comment type="caution">
    <text evidence="3">The sequence shown here is derived from an EMBL/GenBank/DDBJ whole genome shotgun (WGS) entry which is preliminary data.</text>
</comment>
<dbReference type="Proteomes" id="UP000178684">
    <property type="component" value="Unassembled WGS sequence"/>
</dbReference>
<dbReference type="AlphaFoldDB" id="A0A1F5X5N6"/>
<reference evidence="3 4" key="1">
    <citation type="journal article" date="2016" name="Nat. Commun.">
        <title>Thousands of microbial genomes shed light on interconnected biogeochemical processes in an aquifer system.</title>
        <authorList>
            <person name="Anantharaman K."/>
            <person name="Brown C.T."/>
            <person name="Hug L.A."/>
            <person name="Sharon I."/>
            <person name="Castelle C.J."/>
            <person name="Probst A.J."/>
            <person name="Thomas B.C."/>
            <person name="Singh A."/>
            <person name="Wilkins M.J."/>
            <person name="Karaoz U."/>
            <person name="Brodie E.L."/>
            <person name="Williams K.H."/>
            <person name="Hubbard S.S."/>
            <person name="Banfield J.F."/>
        </authorList>
    </citation>
    <scope>NUCLEOTIDE SEQUENCE [LARGE SCALE GENOMIC DNA]</scope>
</reference>
<evidence type="ECO:0000256" key="2">
    <source>
        <dbReference type="SAM" id="Phobius"/>
    </source>
</evidence>
<name>A0A1F5X5N6_9BACT</name>
<keyword evidence="2" id="KW-0472">Membrane</keyword>